<sequence length="152" mass="17067">MSTDKADGARMLSFDSDNKESSRADVEDTEETTEESPQTRIRSPPPKAPRRAPRKPQSRLPPTAANPPTAQPTYLELLAAGRLPPFFLPPYFRGDMTRQREREKCNARGEEKRRGEEGMGGGVPRRWTTLNLRRRLRVCVHADGPSGMHNAS</sequence>
<evidence type="ECO:0000313" key="3">
    <source>
        <dbReference type="WBParaSite" id="PSAMB.scaffold909size38770.g9734.t1"/>
    </source>
</evidence>
<dbReference type="WBParaSite" id="PSAMB.scaffold909size38770.g9734.t1">
    <property type="protein sequence ID" value="PSAMB.scaffold909size38770.g9734.t1"/>
    <property type="gene ID" value="PSAMB.scaffold909size38770.g9734"/>
</dbReference>
<feature type="compositionally biased region" description="Basic and acidic residues" evidence="1">
    <location>
        <begin position="16"/>
        <end position="26"/>
    </location>
</feature>
<dbReference type="AlphaFoldDB" id="A0A914XP64"/>
<proteinExistence type="predicted"/>
<evidence type="ECO:0000313" key="2">
    <source>
        <dbReference type="Proteomes" id="UP000887566"/>
    </source>
</evidence>
<keyword evidence="2" id="KW-1185">Reference proteome</keyword>
<protein>
    <submittedName>
        <fullName evidence="3">Uncharacterized protein</fullName>
    </submittedName>
</protein>
<organism evidence="2 3">
    <name type="scientific">Plectus sambesii</name>
    <dbReference type="NCBI Taxonomy" id="2011161"/>
    <lineage>
        <taxon>Eukaryota</taxon>
        <taxon>Metazoa</taxon>
        <taxon>Ecdysozoa</taxon>
        <taxon>Nematoda</taxon>
        <taxon>Chromadorea</taxon>
        <taxon>Plectida</taxon>
        <taxon>Plectina</taxon>
        <taxon>Plectoidea</taxon>
        <taxon>Plectidae</taxon>
        <taxon>Plectus</taxon>
    </lineage>
</organism>
<evidence type="ECO:0000256" key="1">
    <source>
        <dbReference type="SAM" id="MobiDB-lite"/>
    </source>
</evidence>
<feature type="region of interest" description="Disordered" evidence="1">
    <location>
        <begin position="1"/>
        <end position="73"/>
    </location>
</feature>
<name>A0A914XP64_9BILA</name>
<reference evidence="3" key="1">
    <citation type="submission" date="2022-11" db="UniProtKB">
        <authorList>
            <consortium name="WormBaseParasite"/>
        </authorList>
    </citation>
    <scope>IDENTIFICATION</scope>
</reference>
<feature type="compositionally biased region" description="Low complexity" evidence="1">
    <location>
        <begin position="61"/>
        <end position="73"/>
    </location>
</feature>
<feature type="region of interest" description="Disordered" evidence="1">
    <location>
        <begin position="91"/>
        <end position="125"/>
    </location>
</feature>
<accession>A0A914XP64</accession>
<dbReference type="Proteomes" id="UP000887566">
    <property type="component" value="Unplaced"/>
</dbReference>
<feature type="compositionally biased region" description="Basic and acidic residues" evidence="1">
    <location>
        <begin position="95"/>
        <end position="117"/>
    </location>
</feature>
<feature type="compositionally biased region" description="Basic residues" evidence="1">
    <location>
        <begin position="48"/>
        <end position="57"/>
    </location>
</feature>